<evidence type="ECO:0000313" key="1">
    <source>
        <dbReference type="Proteomes" id="UP000887565"/>
    </source>
</evidence>
<dbReference type="AlphaFoldDB" id="A0A915KQ47"/>
<organism evidence="1 2">
    <name type="scientific">Romanomermis culicivorax</name>
    <name type="common">Nematode worm</name>
    <dbReference type="NCBI Taxonomy" id="13658"/>
    <lineage>
        <taxon>Eukaryota</taxon>
        <taxon>Metazoa</taxon>
        <taxon>Ecdysozoa</taxon>
        <taxon>Nematoda</taxon>
        <taxon>Enoplea</taxon>
        <taxon>Dorylaimia</taxon>
        <taxon>Mermithida</taxon>
        <taxon>Mermithoidea</taxon>
        <taxon>Mermithidae</taxon>
        <taxon>Romanomermis</taxon>
    </lineage>
</organism>
<accession>A0A915KQ47</accession>
<keyword evidence="1" id="KW-1185">Reference proteome</keyword>
<evidence type="ECO:0000313" key="2">
    <source>
        <dbReference type="WBParaSite" id="nRc.2.0.1.t40200-RA"/>
    </source>
</evidence>
<dbReference type="WBParaSite" id="nRc.2.0.1.t40200-RA">
    <property type="protein sequence ID" value="nRc.2.0.1.t40200-RA"/>
    <property type="gene ID" value="nRc.2.0.1.g40200"/>
</dbReference>
<reference evidence="2" key="1">
    <citation type="submission" date="2022-11" db="UniProtKB">
        <authorList>
            <consortium name="WormBaseParasite"/>
        </authorList>
    </citation>
    <scope>IDENTIFICATION</scope>
</reference>
<dbReference type="Proteomes" id="UP000887565">
    <property type="component" value="Unplaced"/>
</dbReference>
<name>A0A915KQ47_ROMCU</name>
<sequence length="159" mass="18028">LFLFVQQIVGDFTQECFWFRSPAAQRIDTDLILTHNAHFFQSFFRQFKIVLHFIVQRFLGGRLLDTNGLNELILRKYVAEANAALTKTFLDVLDNWTCKSGNCSAGAHRTTTLRPNSTNSDISISCFFSGNDETGAKIDSLLLRMYRPIPSLLTKTTIA</sequence>
<protein>
    <submittedName>
        <fullName evidence="2">Uncharacterized protein</fullName>
    </submittedName>
</protein>
<proteinExistence type="predicted"/>